<evidence type="ECO:0000256" key="1">
    <source>
        <dbReference type="ARBA" id="ARBA00009437"/>
    </source>
</evidence>
<organism evidence="6 7">
    <name type="scientific">Cohnella abietis</name>
    <dbReference type="NCBI Taxonomy" id="2507935"/>
    <lineage>
        <taxon>Bacteria</taxon>
        <taxon>Bacillati</taxon>
        <taxon>Bacillota</taxon>
        <taxon>Bacilli</taxon>
        <taxon>Bacillales</taxon>
        <taxon>Paenibacillaceae</taxon>
        <taxon>Cohnella</taxon>
    </lineage>
</organism>
<evidence type="ECO:0000256" key="2">
    <source>
        <dbReference type="ARBA" id="ARBA00023015"/>
    </source>
</evidence>
<dbReference type="KEGG" id="cohn:KCTCHS21_43310"/>
<keyword evidence="3" id="KW-0238">DNA-binding</keyword>
<keyword evidence="2" id="KW-0805">Transcription regulation</keyword>
<dbReference type="RefSeq" id="WP_130613083.1">
    <property type="nucleotide sequence ID" value="NZ_AP019400.1"/>
</dbReference>
<dbReference type="PANTHER" id="PTHR30126">
    <property type="entry name" value="HTH-TYPE TRANSCRIPTIONAL REGULATOR"/>
    <property type="match status" value="1"/>
</dbReference>
<dbReference type="InterPro" id="IPR036388">
    <property type="entry name" value="WH-like_DNA-bd_sf"/>
</dbReference>
<dbReference type="Gene3D" id="1.10.10.10">
    <property type="entry name" value="Winged helix-like DNA-binding domain superfamily/Winged helix DNA-binding domain"/>
    <property type="match status" value="1"/>
</dbReference>
<accession>A0A3T1DA03</accession>
<dbReference type="InterPro" id="IPR005119">
    <property type="entry name" value="LysR_subst-bd"/>
</dbReference>
<reference evidence="6 7" key="1">
    <citation type="submission" date="2019-01" db="EMBL/GenBank/DDBJ databases">
        <title>Complete genome sequence of Cohnella hallensis HS21 isolated from Korean fir (Abies koreana) rhizospheric soil.</title>
        <authorList>
            <person name="Jiang L."/>
            <person name="Kang S.W."/>
            <person name="Kim S."/>
            <person name="Jung J."/>
            <person name="Kim C.Y."/>
            <person name="Kim D.H."/>
            <person name="Kim S.W."/>
            <person name="Lee J."/>
        </authorList>
    </citation>
    <scope>NUCLEOTIDE SEQUENCE [LARGE SCALE GENOMIC DNA]</scope>
    <source>
        <strain evidence="6 7">HS21</strain>
    </source>
</reference>
<evidence type="ECO:0000256" key="4">
    <source>
        <dbReference type="ARBA" id="ARBA00023163"/>
    </source>
</evidence>
<dbReference type="Gene3D" id="3.40.190.290">
    <property type="match status" value="1"/>
</dbReference>
<protein>
    <submittedName>
        <fullName evidence="6">LysR family transcriptional regulator</fullName>
    </submittedName>
</protein>
<keyword evidence="7" id="KW-1185">Reference proteome</keyword>
<evidence type="ECO:0000313" key="6">
    <source>
        <dbReference type="EMBL" id="BBI34932.1"/>
    </source>
</evidence>
<dbReference type="Proteomes" id="UP000289856">
    <property type="component" value="Chromosome"/>
</dbReference>
<evidence type="ECO:0000259" key="5">
    <source>
        <dbReference type="PROSITE" id="PS50931"/>
    </source>
</evidence>
<dbReference type="SUPFAM" id="SSF46785">
    <property type="entry name" value="Winged helix' DNA-binding domain"/>
    <property type="match status" value="1"/>
</dbReference>
<dbReference type="EMBL" id="AP019400">
    <property type="protein sequence ID" value="BBI34932.1"/>
    <property type="molecule type" value="Genomic_DNA"/>
</dbReference>
<feature type="domain" description="HTH lysR-type" evidence="5">
    <location>
        <begin position="1"/>
        <end position="53"/>
    </location>
</feature>
<dbReference type="PROSITE" id="PS50931">
    <property type="entry name" value="HTH_LYSR"/>
    <property type="match status" value="1"/>
</dbReference>
<dbReference type="PANTHER" id="PTHR30126:SF39">
    <property type="entry name" value="HTH-TYPE TRANSCRIPTIONAL REGULATOR CYSL"/>
    <property type="match status" value="1"/>
</dbReference>
<sequence>MKLLVLIDRYKQVTAVANSLGMKQPTISFHMKKMESEWGTKLFEAKAGRIFLTNAGKMLLPYAAQISALYSEAESKMVELRDNERNLFRIGCTDCAMTTLARSGWLQGLKDKIDVQVTVQTGNEEGLFNLLKAGMLDLVVCGQLPQESEDFQYESLTSTSMKLIVPIDHPLTVSDEIIAPHNLYKYPFIDHTERSISQLIATWKAQFHWNLQAGAKFESVEMIFSAVEAQLGLAILPECTLPDPARRVAALELPGHCSEWSLYASWKPNYWNTELMKQMVSSISL</sequence>
<dbReference type="InterPro" id="IPR036390">
    <property type="entry name" value="WH_DNA-bd_sf"/>
</dbReference>
<name>A0A3T1DA03_9BACL</name>
<dbReference type="AlphaFoldDB" id="A0A3T1DA03"/>
<dbReference type="GO" id="GO:0003700">
    <property type="term" value="F:DNA-binding transcription factor activity"/>
    <property type="evidence" value="ECO:0007669"/>
    <property type="project" value="InterPro"/>
</dbReference>
<gene>
    <name evidence="6" type="ORF">KCTCHS21_43310</name>
</gene>
<proteinExistence type="inferred from homology"/>
<keyword evidence="4" id="KW-0804">Transcription</keyword>
<dbReference type="OrthoDB" id="9785745at2"/>
<dbReference type="InterPro" id="IPR000847">
    <property type="entry name" value="LysR_HTH_N"/>
</dbReference>
<evidence type="ECO:0000313" key="7">
    <source>
        <dbReference type="Proteomes" id="UP000289856"/>
    </source>
</evidence>
<evidence type="ECO:0000256" key="3">
    <source>
        <dbReference type="ARBA" id="ARBA00023125"/>
    </source>
</evidence>
<comment type="similarity">
    <text evidence="1">Belongs to the LysR transcriptional regulatory family.</text>
</comment>
<dbReference type="Pfam" id="PF03466">
    <property type="entry name" value="LysR_substrate"/>
    <property type="match status" value="1"/>
</dbReference>
<dbReference type="CDD" id="cd05466">
    <property type="entry name" value="PBP2_LTTR_substrate"/>
    <property type="match status" value="1"/>
</dbReference>
<dbReference type="GO" id="GO:0000976">
    <property type="term" value="F:transcription cis-regulatory region binding"/>
    <property type="evidence" value="ECO:0007669"/>
    <property type="project" value="TreeGrafter"/>
</dbReference>
<dbReference type="Pfam" id="PF00126">
    <property type="entry name" value="HTH_1"/>
    <property type="match status" value="1"/>
</dbReference>
<dbReference type="SUPFAM" id="SSF53850">
    <property type="entry name" value="Periplasmic binding protein-like II"/>
    <property type="match status" value="1"/>
</dbReference>